<dbReference type="AlphaFoldDB" id="J3PGT9"/>
<gene>
    <name evidence="3" type="primary">20353177</name>
    <name evidence="2" type="ORF">GGTG_12719</name>
</gene>
<proteinExistence type="predicted"/>
<evidence type="ECO:0000313" key="3">
    <source>
        <dbReference type="EnsemblFungi" id="EJT69836"/>
    </source>
</evidence>
<feature type="compositionally biased region" description="Basic and acidic residues" evidence="1">
    <location>
        <begin position="248"/>
        <end position="263"/>
    </location>
</feature>
<dbReference type="VEuPathDB" id="FungiDB:GGTG_12719"/>
<dbReference type="eggNOG" id="ENOG502T3GI">
    <property type="taxonomic scope" value="Eukaryota"/>
</dbReference>
<evidence type="ECO:0000313" key="4">
    <source>
        <dbReference type="Proteomes" id="UP000006039"/>
    </source>
</evidence>
<protein>
    <submittedName>
        <fullName evidence="2 3">Uncharacterized protein</fullName>
    </submittedName>
</protein>
<feature type="region of interest" description="Disordered" evidence="1">
    <location>
        <begin position="91"/>
        <end position="188"/>
    </location>
</feature>
<reference evidence="2" key="2">
    <citation type="submission" date="2010-07" db="EMBL/GenBank/DDBJ databases">
        <authorList>
            <consortium name="The Broad Institute Genome Sequencing Platform"/>
            <consortium name="Broad Institute Genome Sequencing Center for Infectious Disease"/>
            <person name="Ma L.-J."/>
            <person name="Dead R."/>
            <person name="Young S."/>
            <person name="Zeng Q."/>
            <person name="Koehrsen M."/>
            <person name="Alvarado L."/>
            <person name="Berlin A."/>
            <person name="Chapman S.B."/>
            <person name="Chen Z."/>
            <person name="Freedman E."/>
            <person name="Gellesch M."/>
            <person name="Goldberg J."/>
            <person name="Griggs A."/>
            <person name="Gujja S."/>
            <person name="Heilman E.R."/>
            <person name="Heiman D."/>
            <person name="Hepburn T."/>
            <person name="Howarth C."/>
            <person name="Jen D."/>
            <person name="Larson L."/>
            <person name="Mehta T."/>
            <person name="Neiman D."/>
            <person name="Pearson M."/>
            <person name="Roberts A."/>
            <person name="Saif S."/>
            <person name="Shea T."/>
            <person name="Shenoy N."/>
            <person name="Sisk P."/>
            <person name="Stolte C."/>
            <person name="Sykes S."/>
            <person name="Walk T."/>
            <person name="White J."/>
            <person name="Yandava C."/>
            <person name="Haas B."/>
            <person name="Nusbaum C."/>
            <person name="Birren B."/>
        </authorList>
    </citation>
    <scope>NUCLEOTIDE SEQUENCE</scope>
    <source>
        <strain evidence="2">R3-111a-1</strain>
    </source>
</reference>
<sequence length="534" mass="60274">MAPALAQQLPQFWMALQSGQAAGQIASIHHESGMAVAALEHKDAERGQDEVNRSKEFLAMEQINVGACLPEHLPAYVYHLVVPTGSSTFIRPPQTPKAIKDPHQATIERSRREEERRSKLMTTSNMSSSSSRTPTPVPTPYDWKDITPERPEDPRQLGELMDAIGPGTTPPNTPICSTPDPRAKPVDDKWAMQVIRAEDWERLRAEMARLDAECEEYTPDEVKAERLKAEAEAAAAEAALADNAGEGSSKHAGSETKDPKDDPAFGLVESRPKYPKHPTSRPFMVRPAVPEFDAVLYMGSKLDIQWRGNSLRLIKLSQDEWILKEALTDFPLFTLRKEMIGGPLPWKKYPIVYLYEGSYFESDKPSPVGSFRVNGKGDKAKDFVITVMPKSFPKADQRWWKPESFRKIVHAPEHNGYSLPLFCARHRGICDAHWFRVPMGRWTDAVHMEIPIVWRAGKDHCELLRHEFGDYPRLVARWSGGNITAQPHIPFAEVQFLMGVSFNRTLGDPFVRLTALTAVKFMGVWDFDTEIQNR</sequence>
<keyword evidence="4" id="KW-1185">Reference proteome</keyword>
<organism evidence="2">
    <name type="scientific">Gaeumannomyces tritici (strain R3-111a-1)</name>
    <name type="common">Wheat and barley take-all root rot fungus</name>
    <name type="synonym">Gaeumannomyces graminis var. tritici</name>
    <dbReference type="NCBI Taxonomy" id="644352"/>
    <lineage>
        <taxon>Eukaryota</taxon>
        <taxon>Fungi</taxon>
        <taxon>Dikarya</taxon>
        <taxon>Ascomycota</taxon>
        <taxon>Pezizomycotina</taxon>
        <taxon>Sordariomycetes</taxon>
        <taxon>Sordariomycetidae</taxon>
        <taxon>Magnaporthales</taxon>
        <taxon>Magnaporthaceae</taxon>
        <taxon>Gaeumannomyces</taxon>
    </lineage>
</organism>
<evidence type="ECO:0000313" key="2">
    <source>
        <dbReference type="EMBL" id="EJT69836.1"/>
    </source>
</evidence>
<dbReference type="EMBL" id="GL385403">
    <property type="protein sequence ID" value="EJT69836.1"/>
    <property type="molecule type" value="Genomic_DNA"/>
</dbReference>
<feature type="region of interest" description="Disordered" evidence="1">
    <location>
        <begin position="237"/>
        <end position="279"/>
    </location>
</feature>
<dbReference type="EnsemblFungi" id="EJT69836">
    <property type="protein sequence ID" value="EJT69836"/>
    <property type="gene ID" value="GGTG_12719"/>
</dbReference>
<reference evidence="3" key="4">
    <citation type="journal article" date="2015" name="G3 (Bethesda)">
        <title>Genome sequences of three phytopathogenic species of the Magnaporthaceae family of fungi.</title>
        <authorList>
            <person name="Okagaki L.H."/>
            <person name="Nunes C.C."/>
            <person name="Sailsbery J."/>
            <person name="Clay B."/>
            <person name="Brown D."/>
            <person name="John T."/>
            <person name="Oh Y."/>
            <person name="Young N."/>
            <person name="Fitzgerald M."/>
            <person name="Haas B.J."/>
            <person name="Zeng Q."/>
            <person name="Young S."/>
            <person name="Adiconis X."/>
            <person name="Fan L."/>
            <person name="Levin J.Z."/>
            <person name="Mitchell T.K."/>
            <person name="Okubara P.A."/>
            <person name="Farman M.L."/>
            <person name="Kohn L.M."/>
            <person name="Birren B."/>
            <person name="Ma L.-J."/>
            <person name="Dean R.A."/>
        </authorList>
    </citation>
    <scope>NUCLEOTIDE SEQUENCE</scope>
    <source>
        <strain evidence="3">R3-111a-1</strain>
    </source>
</reference>
<feature type="compositionally biased region" description="Basic and acidic residues" evidence="1">
    <location>
        <begin position="142"/>
        <end position="156"/>
    </location>
</feature>
<dbReference type="RefSeq" id="XP_009228884.1">
    <property type="nucleotide sequence ID" value="XM_009230620.1"/>
</dbReference>
<feature type="compositionally biased region" description="Basic and acidic residues" evidence="1">
    <location>
        <begin position="98"/>
        <end position="118"/>
    </location>
</feature>
<reference evidence="2" key="3">
    <citation type="submission" date="2010-09" db="EMBL/GenBank/DDBJ databases">
        <title>Annotation of Gaeumannomyces graminis var. tritici R3-111a-1.</title>
        <authorList>
            <consortium name="The Broad Institute Genome Sequencing Platform"/>
            <person name="Ma L.-J."/>
            <person name="Dead R."/>
            <person name="Young S.K."/>
            <person name="Zeng Q."/>
            <person name="Gargeya S."/>
            <person name="Fitzgerald M."/>
            <person name="Haas B."/>
            <person name="Abouelleil A."/>
            <person name="Alvarado L."/>
            <person name="Arachchi H.M."/>
            <person name="Berlin A."/>
            <person name="Brown A."/>
            <person name="Chapman S.B."/>
            <person name="Chen Z."/>
            <person name="Dunbar C."/>
            <person name="Freedman E."/>
            <person name="Gearin G."/>
            <person name="Gellesch M."/>
            <person name="Goldberg J."/>
            <person name="Griggs A."/>
            <person name="Gujja S."/>
            <person name="Heiman D."/>
            <person name="Howarth C."/>
            <person name="Larson L."/>
            <person name="Lui A."/>
            <person name="MacDonald P.J.P."/>
            <person name="Mehta T."/>
            <person name="Montmayeur A."/>
            <person name="Murphy C."/>
            <person name="Neiman D."/>
            <person name="Pearson M."/>
            <person name="Priest M."/>
            <person name="Roberts A."/>
            <person name="Saif S."/>
            <person name="Shea T."/>
            <person name="Shenoy N."/>
            <person name="Sisk P."/>
            <person name="Stolte C."/>
            <person name="Sykes S."/>
            <person name="Yandava C."/>
            <person name="Wortman J."/>
            <person name="Nusbaum C."/>
            <person name="Birren B."/>
        </authorList>
    </citation>
    <scope>NUCLEOTIDE SEQUENCE</scope>
    <source>
        <strain evidence="2">R3-111a-1</strain>
    </source>
</reference>
<reference evidence="3" key="5">
    <citation type="submission" date="2018-04" db="UniProtKB">
        <authorList>
            <consortium name="EnsemblFungi"/>
        </authorList>
    </citation>
    <scope>IDENTIFICATION</scope>
    <source>
        <strain evidence="3">R3-111a-1</strain>
    </source>
</reference>
<dbReference type="GeneID" id="20353177"/>
<name>J3PGT9_GAET3</name>
<reference evidence="4" key="1">
    <citation type="submission" date="2010-07" db="EMBL/GenBank/DDBJ databases">
        <title>The genome sequence of Gaeumannomyces graminis var. tritici strain R3-111a-1.</title>
        <authorList>
            <consortium name="The Broad Institute Genome Sequencing Platform"/>
            <person name="Ma L.-J."/>
            <person name="Dead R."/>
            <person name="Young S."/>
            <person name="Zeng Q."/>
            <person name="Koehrsen M."/>
            <person name="Alvarado L."/>
            <person name="Berlin A."/>
            <person name="Chapman S.B."/>
            <person name="Chen Z."/>
            <person name="Freedman E."/>
            <person name="Gellesch M."/>
            <person name="Goldberg J."/>
            <person name="Griggs A."/>
            <person name="Gujja S."/>
            <person name="Heilman E.R."/>
            <person name="Heiman D."/>
            <person name="Hepburn T."/>
            <person name="Howarth C."/>
            <person name="Jen D."/>
            <person name="Larson L."/>
            <person name="Mehta T."/>
            <person name="Neiman D."/>
            <person name="Pearson M."/>
            <person name="Roberts A."/>
            <person name="Saif S."/>
            <person name="Shea T."/>
            <person name="Shenoy N."/>
            <person name="Sisk P."/>
            <person name="Stolte C."/>
            <person name="Sykes S."/>
            <person name="Walk T."/>
            <person name="White J."/>
            <person name="Yandava C."/>
            <person name="Haas B."/>
            <person name="Nusbaum C."/>
            <person name="Birren B."/>
        </authorList>
    </citation>
    <scope>NUCLEOTIDE SEQUENCE [LARGE SCALE GENOMIC DNA]</scope>
    <source>
        <strain evidence="4">R3-111a-1</strain>
    </source>
</reference>
<evidence type="ECO:0000256" key="1">
    <source>
        <dbReference type="SAM" id="MobiDB-lite"/>
    </source>
</evidence>
<feature type="compositionally biased region" description="Low complexity" evidence="1">
    <location>
        <begin position="122"/>
        <end position="134"/>
    </location>
</feature>
<dbReference type="Proteomes" id="UP000006039">
    <property type="component" value="Unassembled WGS sequence"/>
</dbReference>
<accession>J3PGT9</accession>
<dbReference type="HOGENOM" id="CLU_548691_0_0_1"/>
<dbReference type="OrthoDB" id="10362047at2759"/>